<organism evidence="6 7">
    <name type="scientific">Caballeronia mineralivorans PML1(12)</name>
    <dbReference type="NCBI Taxonomy" id="908627"/>
    <lineage>
        <taxon>Bacteria</taxon>
        <taxon>Pseudomonadati</taxon>
        <taxon>Pseudomonadota</taxon>
        <taxon>Betaproteobacteria</taxon>
        <taxon>Burkholderiales</taxon>
        <taxon>Burkholderiaceae</taxon>
        <taxon>Caballeronia</taxon>
    </lineage>
</organism>
<dbReference type="SMART" id="SM00422">
    <property type="entry name" value="HTH_MERR"/>
    <property type="match status" value="1"/>
</dbReference>
<keyword evidence="4" id="KW-0175">Coiled coil</keyword>
<dbReference type="GO" id="GO:0003700">
    <property type="term" value="F:DNA-binding transcription factor activity"/>
    <property type="evidence" value="ECO:0007669"/>
    <property type="project" value="InterPro"/>
</dbReference>
<evidence type="ECO:0000313" key="6">
    <source>
        <dbReference type="EMBL" id="KLU23742.1"/>
    </source>
</evidence>
<keyword evidence="2" id="KW-0238">DNA-binding</keyword>
<reference evidence="6 7" key="1">
    <citation type="journal article" date="2015" name="Genome Announc.">
        <title>Draft Genome Sequence of Burkholderia sp. Strain PML1(12), an Ectomycorrhizosphere-Inhabiting Bacterium with Effective Mineral-Weathering Ability.</title>
        <authorList>
            <person name="Uroz S."/>
            <person name="Oger P."/>
        </authorList>
    </citation>
    <scope>NUCLEOTIDE SEQUENCE [LARGE SCALE GENOMIC DNA]</scope>
    <source>
        <strain evidence="7">PML1(12)</strain>
    </source>
</reference>
<dbReference type="PROSITE" id="PS50937">
    <property type="entry name" value="HTH_MERR_2"/>
    <property type="match status" value="1"/>
</dbReference>
<dbReference type="AlphaFoldDB" id="A0A0J1CSZ8"/>
<dbReference type="RefSeq" id="WP_047849226.1">
    <property type="nucleotide sequence ID" value="NZ_AEJF01000143.1"/>
</dbReference>
<sequence>MKIGELAAKTAMAPSAIRFYEQSGLLPPVERGANGYRVYSEVVLERLLVIQMAQNLGFSLDAMRSVFANNKGFPQAELLDRLDTRLDEIEQMMATLRSQRDDLRALRSTLRNTWAEGQCVDVADLAAGVRKPAQRKPGLKRRVAV</sequence>
<protein>
    <submittedName>
        <fullName evidence="6">Transcriptional regulator</fullName>
    </submittedName>
</protein>
<evidence type="ECO:0000256" key="3">
    <source>
        <dbReference type="ARBA" id="ARBA00023163"/>
    </source>
</evidence>
<evidence type="ECO:0000313" key="7">
    <source>
        <dbReference type="Proteomes" id="UP000035963"/>
    </source>
</evidence>
<keyword evidence="3" id="KW-0804">Transcription</keyword>
<feature type="coiled-coil region" evidence="4">
    <location>
        <begin position="79"/>
        <end position="109"/>
    </location>
</feature>
<name>A0A0J1CSZ8_9BURK</name>
<proteinExistence type="predicted"/>
<feature type="domain" description="HTH merR-type" evidence="5">
    <location>
        <begin position="1"/>
        <end position="69"/>
    </location>
</feature>
<dbReference type="PANTHER" id="PTHR30204:SF94">
    <property type="entry name" value="HEAVY METAL-DEPENDENT TRANSCRIPTIONAL REGULATOR HI_0293-RELATED"/>
    <property type="match status" value="1"/>
</dbReference>
<dbReference type="SUPFAM" id="SSF46955">
    <property type="entry name" value="Putative DNA-binding domain"/>
    <property type="match status" value="1"/>
</dbReference>
<evidence type="ECO:0000256" key="1">
    <source>
        <dbReference type="ARBA" id="ARBA00023015"/>
    </source>
</evidence>
<dbReference type="EMBL" id="AEJF01000143">
    <property type="protein sequence ID" value="KLU23742.1"/>
    <property type="molecule type" value="Genomic_DNA"/>
</dbReference>
<keyword evidence="7" id="KW-1185">Reference proteome</keyword>
<dbReference type="PRINTS" id="PR00040">
    <property type="entry name" value="HTHMERR"/>
</dbReference>
<evidence type="ECO:0000259" key="5">
    <source>
        <dbReference type="PROSITE" id="PS50937"/>
    </source>
</evidence>
<dbReference type="Gene3D" id="1.10.1660.10">
    <property type="match status" value="1"/>
</dbReference>
<dbReference type="PATRIC" id="fig|908627.4.peg.5387"/>
<dbReference type="InterPro" id="IPR047057">
    <property type="entry name" value="MerR_fam"/>
</dbReference>
<gene>
    <name evidence="6" type="ORF">EOS_24155</name>
</gene>
<keyword evidence="1" id="KW-0805">Transcription regulation</keyword>
<dbReference type="PANTHER" id="PTHR30204">
    <property type="entry name" value="REDOX-CYCLING DRUG-SENSING TRANSCRIPTIONAL ACTIVATOR SOXR"/>
    <property type="match status" value="1"/>
</dbReference>
<dbReference type="Pfam" id="PF13411">
    <property type="entry name" value="MerR_1"/>
    <property type="match status" value="1"/>
</dbReference>
<evidence type="ECO:0000256" key="4">
    <source>
        <dbReference type="SAM" id="Coils"/>
    </source>
</evidence>
<evidence type="ECO:0000256" key="2">
    <source>
        <dbReference type="ARBA" id="ARBA00023125"/>
    </source>
</evidence>
<accession>A0A0J1CSZ8</accession>
<comment type="caution">
    <text evidence="6">The sequence shown here is derived from an EMBL/GenBank/DDBJ whole genome shotgun (WGS) entry which is preliminary data.</text>
</comment>
<dbReference type="Proteomes" id="UP000035963">
    <property type="component" value="Unassembled WGS sequence"/>
</dbReference>
<dbReference type="InterPro" id="IPR000551">
    <property type="entry name" value="MerR-type_HTH_dom"/>
</dbReference>
<dbReference type="GO" id="GO:0003677">
    <property type="term" value="F:DNA binding"/>
    <property type="evidence" value="ECO:0007669"/>
    <property type="project" value="UniProtKB-KW"/>
</dbReference>
<dbReference type="InterPro" id="IPR009061">
    <property type="entry name" value="DNA-bd_dom_put_sf"/>
</dbReference>
<dbReference type="OrthoDB" id="5297305at2"/>